<organism evidence="1 2">
    <name type="scientific">Citrus sinensis</name>
    <name type="common">Sweet orange</name>
    <name type="synonym">Citrus aurantium var. sinensis</name>
    <dbReference type="NCBI Taxonomy" id="2711"/>
    <lineage>
        <taxon>Eukaryota</taxon>
        <taxon>Viridiplantae</taxon>
        <taxon>Streptophyta</taxon>
        <taxon>Embryophyta</taxon>
        <taxon>Tracheophyta</taxon>
        <taxon>Spermatophyta</taxon>
        <taxon>Magnoliopsida</taxon>
        <taxon>eudicotyledons</taxon>
        <taxon>Gunneridae</taxon>
        <taxon>Pentapetalae</taxon>
        <taxon>rosids</taxon>
        <taxon>malvids</taxon>
        <taxon>Sapindales</taxon>
        <taxon>Rutaceae</taxon>
        <taxon>Aurantioideae</taxon>
        <taxon>Citrus</taxon>
    </lineage>
</organism>
<sequence length="240" mass="28036">MLGGLYGDLPPPSDEDKPTNTTTTVWSIFAPPQTILKPQSKPKTTQNSLPIRPHSSPAIAPSLDDVVALPQLALVDVTLTVIKEHDPARPNDYEDYRREKKKKEVDAEISRELERRRQEEEEREMRERVETFFLWHRETKMKLELQQLKMCHYQQWEDDSAALSEDQEPRTENGNGNNRRAFILPFPIDEWESRLDELEEHIARVEARFGRIQERMLLLRKALRVVSALFIVTLAYAIHK</sequence>
<reference evidence="2" key="1">
    <citation type="journal article" date="2023" name="Hortic. Res.">
        <title>A chromosome-level phased genome enabling allele-level studies in sweet orange: a case study on citrus Huanglongbing tolerance.</title>
        <authorList>
            <person name="Wu B."/>
            <person name="Yu Q."/>
            <person name="Deng Z."/>
            <person name="Duan Y."/>
            <person name="Luo F."/>
            <person name="Gmitter F. Jr."/>
        </authorList>
    </citation>
    <scope>NUCLEOTIDE SEQUENCE [LARGE SCALE GENOMIC DNA]</scope>
    <source>
        <strain evidence="2">cv. Valencia</strain>
    </source>
</reference>
<gene>
    <name evidence="1" type="ORF">KPL71_016469</name>
</gene>
<evidence type="ECO:0000313" key="2">
    <source>
        <dbReference type="Proteomes" id="UP000829398"/>
    </source>
</evidence>
<name>A0ACB8KTU4_CITSI</name>
<proteinExistence type="predicted"/>
<protein>
    <submittedName>
        <fullName evidence="1">DNA-damage-repair/toleration protein DRT111</fullName>
    </submittedName>
</protein>
<keyword evidence="2" id="KW-1185">Reference proteome</keyword>
<accession>A0ACB8KTU4</accession>
<dbReference type="EMBL" id="CM039174">
    <property type="protein sequence ID" value="KAH9757701.1"/>
    <property type="molecule type" value="Genomic_DNA"/>
</dbReference>
<comment type="caution">
    <text evidence="1">The sequence shown here is derived from an EMBL/GenBank/DDBJ whole genome shotgun (WGS) entry which is preliminary data.</text>
</comment>
<dbReference type="Proteomes" id="UP000829398">
    <property type="component" value="Chromosome 5"/>
</dbReference>
<evidence type="ECO:0000313" key="1">
    <source>
        <dbReference type="EMBL" id="KAH9757701.1"/>
    </source>
</evidence>